<keyword evidence="3" id="KW-1185">Reference proteome</keyword>
<evidence type="ECO:0000313" key="2">
    <source>
        <dbReference type="EMBL" id="GCC18078.1"/>
    </source>
</evidence>
<feature type="compositionally biased region" description="Low complexity" evidence="1">
    <location>
        <begin position="15"/>
        <end position="29"/>
    </location>
</feature>
<protein>
    <submittedName>
        <fullName evidence="2">Uncharacterized protein</fullName>
    </submittedName>
</protein>
<feature type="region of interest" description="Disordered" evidence="1">
    <location>
        <begin position="1"/>
        <end position="32"/>
    </location>
</feature>
<sequence>MELEDEGSAPRDKAAAAAEAAEAAAAAAAKSTRLDMSHGFVRHIRRNQIAREDGRDDVLLVIDSRLCQQGDAAYANGKEAPLGPTNRGAEGAGRPAACDGLTGIPANGEAPSPLIDSGLANGKEEGRGK</sequence>
<gene>
    <name evidence="2" type="ORF">chiPu_0022058</name>
</gene>
<dbReference type="InterPro" id="IPR018888">
    <property type="entry name" value="UPF0561"/>
</dbReference>
<dbReference type="EMBL" id="BEZZ01005731">
    <property type="protein sequence ID" value="GCC18078.1"/>
    <property type="molecule type" value="Genomic_DNA"/>
</dbReference>
<dbReference type="AlphaFoldDB" id="A0A401RIS1"/>
<evidence type="ECO:0000256" key="1">
    <source>
        <dbReference type="SAM" id="MobiDB-lite"/>
    </source>
</evidence>
<proteinExistence type="predicted"/>
<name>A0A401RIS1_CHIPU</name>
<reference evidence="2 3" key="1">
    <citation type="journal article" date="2018" name="Nat. Ecol. Evol.">
        <title>Shark genomes provide insights into elasmobranch evolution and the origin of vertebrates.</title>
        <authorList>
            <person name="Hara Y"/>
            <person name="Yamaguchi K"/>
            <person name="Onimaru K"/>
            <person name="Kadota M"/>
            <person name="Koyanagi M"/>
            <person name="Keeley SD"/>
            <person name="Tatsumi K"/>
            <person name="Tanaka K"/>
            <person name="Motone F"/>
            <person name="Kageyama Y"/>
            <person name="Nozu R"/>
            <person name="Adachi N"/>
            <person name="Nishimura O"/>
            <person name="Nakagawa R"/>
            <person name="Tanegashima C"/>
            <person name="Kiyatake I"/>
            <person name="Matsumoto R"/>
            <person name="Murakumo K"/>
            <person name="Nishida K"/>
            <person name="Terakita A"/>
            <person name="Kuratani S"/>
            <person name="Sato K"/>
            <person name="Hyodo S Kuraku.S."/>
        </authorList>
    </citation>
    <scope>NUCLEOTIDE SEQUENCE [LARGE SCALE GENOMIC DNA]</scope>
</reference>
<comment type="caution">
    <text evidence="2">The sequence shown here is derived from an EMBL/GenBank/DDBJ whole genome shotgun (WGS) entry which is preliminary data.</text>
</comment>
<evidence type="ECO:0000313" key="3">
    <source>
        <dbReference type="Proteomes" id="UP000287033"/>
    </source>
</evidence>
<dbReference type="OrthoDB" id="10033037at2759"/>
<dbReference type="Pfam" id="PF10573">
    <property type="entry name" value="UPF0561"/>
    <property type="match status" value="1"/>
</dbReference>
<feature type="region of interest" description="Disordered" evidence="1">
    <location>
        <begin position="75"/>
        <end position="129"/>
    </location>
</feature>
<accession>A0A401RIS1</accession>
<organism evidence="2 3">
    <name type="scientific">Chiloscyllium punctatum</name>
    <name type="common">Brownbanded bambooshark</name>
    <name type="synonym">Hemiscyllium punctatum</name>
    <dbReference type="NCBI Taxonomy" id="137246"/>
    <lineage>
        <taxon>Eukaryota</taxon>
        <taxon>Metazoa</taxon>
        <taxon>Chordata</taxon>
        <taxon>Craniata</taxon>
        <taxon>Vertebrata</taxon>
        <taxon>Chondrichthyes</taxon>
        <taxon>Elasmobranchii</taxon>
        <taxon>Galeomorphii</taxon>
        <taxon>Galeoidea</taxon>
        <taxon>Orectolobiformes</taxon>
        <taxon>Hemiscylliidae</taxon>
        <taxon>Chiloscyllium</taxon>
    </lineage>
</organism>
<dbReference type="Proteomes" id="UP000287033">
    <property type="component" value="Unassembled WGS sequence"/>
</dbReference>